<sequence>SDADVLCSRLTEKLNLPHGHRLVLAHMPLLTVCLEGLGKLAHKFPNIAGTSINYLQDFLIAPSPILLKLHRHHSDFLAPQTTISGGDATVAPSATQSAFDRLRDTAIDNLCVALKAGLTVEPNTVLAFISSISSREKAGKDRFTDSDVAVISHTVVVSLGTVAVALKDSPKTTETILHQCLLQRFCRPPSPLDTLIVDQLGCILLVKNDVRY</sequence>
<evidence type="ECO:0000256" key="1">
    <source>
        <dbReference type="ARBA" id="ARBA00006209"/>
    </source>
</evidence>
<evidence type="ECO:0000313" key="3">
    <source>
        <dbReference type="EMBL" id="CAL4229404.1"/>
    </source>
</evidence>
<reference evidence="3 4" key="1">
    <citation type="submission" date="2024-05" db="EMBL/GenBank/DDBJ databases">
        <authorList>
            <person name="Wallberg A."/>
        </authorList>
    </citation>
    <scope>NUCLEOTIDE SEQUENCE [LARGE SCALE GENOMIC DNA]</scope>
</reference>
<accession>A0AAV2ST82</accession>
<name>A0AAV2ST82_MEGNR</name>
<feature type="domain" description="PI4-kinase N-terminal" evidence="2">
    <location>
        <begin position="51"/>
        <end position="209"/>
    </location>
</feature>
<proteinExistence type="inferred from homology"/>
<keyword evidence="4" id="KW-1185">Reference proteome</keyword>
<dbReference type="InterPro" id="IPR045495">
    <property type="entry name" value="PI4K_N"/>
</dbReference>
<dbReference type="Pfam" id="PF19274">
    <property type="entry name" value="PI4K_N"/>
    <property type="match status" value="1"/>
</dbReference>
<comment type="similarity">
    <text evidence="1">Belongs to the PI3/PI4-kinase family. Type III PI4K subfamily.</text>
</comment>
<feature type="non-terminal residue" evidence="3">
    <location>
        <position position="212"/>
    </location>
</feature>
<dbReference type="AlphaFoldDB" id="A0AAV2ST82"/>
<feature type="non-terminal residue" evidence="3">
    <location>
        <position position="1"/>
    </location>
</feature>
<dbReference type="Proteomes" id="UP001497623">
    <property type="component" value="Unassembled WGS sequence"/>
</dbReference>
<organism evidence="3 4">
    <name type="scientific">Meganyctiphanes norvegica</name>
    <name type="common">Northern krill</name>
    <name type="synonym">Thysanopoda norvegica</name>
    <dbReference type="NCBI Taxonomy" id="48144"/>
    <lineage>
        <taxon>Eukaryota</taxon>
        <taxon>Metazoa</taxon>
        <taxon>Ecdysozoa</taxon>
        <taxon>Arthropoda</taxon>
        <taxon>Crustacea</taxon>
        <taxon>Multicrustacea</taxon>
        <taxon>Malacostraca</taxon>
        <taxon>Eumalacostraca</taxon>
        <taxon>Eucarida</taxon>
        <taxon>Euphausiacea</taxon>
        <taxon>Euphausiidae</taxon>
        <taxon>Meganyctiphanes</taxon>
    </lineage>
</organism>
<evidence type="ECO:0000259" key="2">
    <source>
        <dbReference type="Pfam" id="PF19274"/>
    </source>
</evidence>
<gene>
    <name evidence="3" type="ORF">MNOR_LOCUS39679</name>
</gene>
<comment type="caution">
    <text evidence="3">The sequence shown here is derived from an EMBL/GenBank/DDBJ whole genome shotgun (WGS) entry which is preliminary data.</text>
</comment>
<protein>
    <recommendedName>
        <fullName evidence="2">PI4-kinase N-terminal domain-containing protein</fullName>
    </recommendedName>
</protein>
<dbReference type="EMBL" id="CAXKWB010106955">
    <property type="protein sequence ID" value="CAL4229404.1"/>
    <property type="molecule type" value="Genomic_DNA"/>
</dbReference>
<evidence type="ECO:0000313" key="4">
    <source>
        <dbReference type="Proteomes" id="UP001497623"/>
    </source>
</evidence>